<dbReference type="SUPFAM" id="SSF56112">
    <property type="entry name" value="Protein kinase-like (PK-like)"/>
    <property type="match status" value="1"/>
</dbReference>
<feature type="domain" description="Protein kinase" evidence="1">
    <location>
        <begin position="48"/>
        <end position="258"/>
    </location>
</feature>
<sequence length="258" mass="29147">DTTVTLPNPKEVALARRWLEAVADADIIKFTVPVGNSQREYLTCTPIATPYTPPGHATRGFVAYDLERDMKVFVKDTWRVDLLGINREGETYKLLREAGVRNIAPYSAAGDIDDHRTVTHLYKDKPWACPTARELVPHHHYRLVLDVIGDSLTQFSSTYEMLRCVLDALECHEDAFNAGVLHHDISVGNILIVNGRGLLIDWDLSKRLNSPIPNDCIRQPTRTGTWQFMSAALVKTREAPHTFVDDLESILYVILWLA</sequence>
<dbReference type="STRING" id="765440.A0A0C3B244"/>
<dbReference type="PANTHER" id="PTHR38248">
    <property type="entry name" value="FUNK1 6"/>
    <property type="match status" value="1"/>
</dbReference>
<feature type="non-terminal residue" evidence="2">
    <location>
        <position position="1"/>
    </location>
</feature>
<gene>
    <name evidence="2" type="ORF">PILCRDRAFT_50613</name>
</gene>
<dbReference type="InterPro" id="IPR000719">
    <property type="entry name" value="Prot_kinase_dom"/>
</dbReference>
<dbReference type="Proteomes" id="UP000054166">
    <property type="component" value="Unassembled WGS sequence"/>
</dbReference>
<evidence type="ECO:0000259" key="1">
    <source>
        <dbReference type="PROSITE" id="PS50011"/>
    </source>
</evidence>
<dbReference type="AlphaFoldDB" id="A0A0C3B244"/>
<keyword evidence="3" id="KW-1185">Reference proteome</keyword>
<reference evidence="3" key="2">
    <citation type="submission" date="2015-01" db="EMBL/GenBank/DDBJ databases">
        <title>Evolutionary Origins and Diversification of the Mycorrhizal Mutualists.</title>
        <authorList>
            <consortium name="DOE Joint Genome Institute"/>
            <consortium name="Mycorrhizal Genomics Consortium"/>
            <person name="Kohler A."/>
            <person name="Kuo A."/>
            <person name="Nagy L.G."/>
            <person name="Floudas D."/>
            <person name="Copeland A."/>
            <person name="Barry K.W."/>
            <person name="Cichocki N."/>
            <person name="Veneault-Fourrey C."/>
            <person name="LaButti K."/>
            <person name="Lindquist E.A."/>
            <person name="Lipzen A."/>
            <person name="Lundell T."/>
            <person name="Morin E."/>
            <person name="Murat C."/>
            <person name="Riley R."/>
            <person name="Ohm R."/>
            <person name="Sun H."/>
            <person name="Tunlid A."/>
            <person name="Henrissat B."/>
            <person name="Grigoriev I.V."/>
            <person name="Hibbett D.S."/>
            <person name="Martin F."/>
        </authorList>
    </citation>
    <scope>NUCLEOTIDE SEQUENCE [LARGE SCALE GENOMIC DNA]</scope>
    <source>
        <strain evidence="3">F 1598</strain>
    </source>
</reference>
<dbReference type="GO" id="GO:0005524">
    <property type="term" value="F:ATP binding"/>
    <property type="evidence" value="ECO:0007669"/>
    <property type="project" value="InterPro"/>
</dbReference>
<dbReference type="OrthoDB" id="5592585at2759"/>
<proteinExistence type="predicted"/>
<dbReference type="Pfam" id="PF17667">
    <property type="entry name" value="Pkinase_fungal"/>
    <property type="match status" value="1"/>
</dbReference>
<evidence type="ECO:0000313" key="2">
    <source>
        <dbReference type="EMBL" id="KIM80283.1"/>
    </source>
</evidence>
<feature type="non-terminal residue" evidence="2">
    <location>
        <position position="258"/>
    </location>
</feature>
<dbReference type="InParanoid" id="A0A0C3B244"/>
<reference evidence="2 3" key="1">
    <citation type="submission" date="2014-04" db="EMBL/GenBank/DDBJ databases">
        <authorList>
            <consortium name="DOE Joint Genome Institute"/>
            <person name="Kuo A."/>
            <person name="Tarkka M."/>
            <person name="Buscot F."/>
            <person name="Kohler A."/>
            <person name="Nagy L.G."/>
            <person name="Floudas D."/>
            <person name="Copeland A."/>
            <person name="Barry K.W."/>
            <person name="Cichocki N."/>
            <person name="Veneault-Fourrey C."/>
            <person name="LaButti K."/>
            <person name="Lindquist E.A."/>
            <person name="Lipzen A."/>
            <person name="Lundell T."/>
            <person name="Morin E."/>
            <person name="Murat C."/>
            <person name="Sun H."/>
            <person name="Tunlid A."/>
            <person name="Henrissat B."/>
            <person name="Grigoriev I.V."/>
            <person name="Hibbett D.S."/>
            <person name="Martin F."/>
            <person name="Nordberg H.P."/>
            <person name="Cantor M.N."/>
            <person name="Hua S.X."/>
        </authorList>
    </citation>
    <scope>NUCLEOTIDE SEQUENCE [LARGE SCALE GENOMIC DNA]</scope>
    <source>
        <strain evidence="2 3">F 1598</strain>
    </source>
</reference>
<evidence type="ECO:0000313" key="3">
    <source>
        <dbReference type="Proteomes" id="UP000054166"/>
    </source>
</evidence>
<dbReference type="GO" id="GO:0004672">
    <property type="term" value="F:protein kinase activity"/>
    <property type="evidence" value="ECO:0007669"/>
    <property type="project" value="InterPro"/>
</dbReference>
<dbReference type="InterPro" id="IPR011009">
    <property type="entry name" value="Kinase-like_dom_sf"/>
</dbReference>
<organism evidence="2 3">
    <name type="scientific">Piloderma croceum (strain F 1598)</name>
    <dbReference type="NCBI Taxonomy" id="765440"/>
    <lineage>
        <taxon>Eukaryota</taxon>
        <taxon>Fungi</taxon>
        <taxon>Dikarya</taxon>
        <taxon>Basidiomycota</taxon>
        <taxon>Agaricomycotina</taxon>
        <taxon>Agaricomycetes</taxon>
        <taxon>Agaricomycetidae</taxon>
        <taxon>Atheliales</taxon>
        <taxon>Atheliaceae</taxon>
        <taxon>Piloderma</taxon>
    </lineage>
</organism>
<dbReference type="InterPro" id="IPR040976">
    <property type="entry name" value="Pkinase_fungal"/>
</dbReference>
<dbReference type="PROSITE" id="PS50011">
    <property type="entry name" value="PROTEIN_KINASE_DOM"/>
    <property type="match status" value="1"/>
</dbReference>
<protein>
    <recommendedName>
        <fullName evidence="1">Protein kinase domain-containing protein</fullName>
    </recommendedName>
</protein>
<dbReference type="Gene3D" id="1.10.510.10">
    <property type="entry name" value="Transferase(Phosphotransferase) domain 1"/>
    <property type="match status" value="1"/>
</dbReference>
<dbReference type="PANTHER" id="PTHR38248:SF2">
    <property type="entry name" value="FUNK1 11"/>
    <property type="match status" value="1"/>
</dbReference>
<dbReference type="HOGENOM" id="CLU_006410_1_1_1"/>
<accession>A0A0C3B244</accession>
<dbReference type="EMBL" id="KN833005">
    <property type="protein sequence ID" value="KIM80283.1"/>
    <property type="molecule type" value="Genomic_DNA"/>
</dbReference>
<name>A0A0C3B244_PILCF</name>